<evidence type="ECO:0000256" key="5">
    <source>
        <dbReference type="ARBA" id="ARBA00022691"/>
    </source>
</evidence>
<dbReference type="GO" id="GO:0032259">
    <property type="term" value="P:methylation"/>
    <property type="evidence" value="ECO:0007669"/>
    <property type="project" value="UniProtKB-KW"/>
</dbReference>
<dbReference type="InterPro" id="IPR000780">
    <property type="entry name" value="CheR_MeTrfase"/>
</dbReference>
<organism evidence="7 8">
    <name type="scientific">Caulobacter mirabilis</name>
    <dbReference type="NCBI Taxonomy" id="69666"/>
    <lineage>
        <taxon>Bacteria</taxon>
        <taxon>Pseudomonadati</taxon>
        <taxon>Pseudomonadota</taxon>
        <taxon>Alphaproteobacteria</taxon>
        <taxon>Caulobacterales</taxon>
        <taxon>Caulobacteraceae</taxon>
        <taxon>Caulobacter</taxon>
    </lineage>
</organism>
<comment type="catalytic activity">
    <reaction evidence="1">
        <text>L-glutamyl-[protein] + S-adenosyl-L-methionine = [protein]-L-glutamate 5-O-methyl ester + S-adenosyl-L-homocysteine</text>
        <dbReference type="Rhea" id="RHEA:24452"/>
        <dbReference type="Rhea" id="RHEA-COMP:10208"/>
        <dbReference type="Rhea" id="RHEA-COMP:10311"/>
        <dbReference type="ChEBI" id="CHEBI:29973"/>
        <dbReference type="ChEBI" id="CHEBI:57856"/>
        <dbReference type="ChEBI" id="CHEBI:59789"/>
        <dbReference type="ChEBI" id="CHEBI:82795"/>
        <dbReference type="EC" id="2.1.1.80"/>
    </reaction>
</comment>
<keyword evidence="3" id="KW-0489">Methyltransferase</keyword>
<dbReference type="EC" id="2.1.1.80" evidence="2"/>
<evidence type="ECO:0000256" key="2">
    <source>
        <dbReference type="ARBA" id="ARBA00012534"/>
    </source>
</evidence>
<dbReference type="EMBL" id="CP024201">
    <property type="protein sequence ID" value="ATQ40963.1"/>
    <property type="molecule type" value="Genomic_DNA"/>
</dbReference>
<feature type="domain" description="CheR-type methyltransferase" evidence="6">
    <location>
        <begin position="1"/>
        <end position="275"/>
    </location>
</feature>
<dbReference type="InterPro" id="IPR029063">
    <property type="entry name" value="SAM-dependent_MTases_sf"/>
</dbReference>
<dbReference type="Pfam" id="PF01739">
    <property type="entry name" value="CheR"/>
    <property type="match status" value="1"/>
</dbReference>
<evidence type="ECO:0000259" key="6">
    <source>
        <dbReference type="PROSITE" id="PS50123"/>
    </source>
</evidence>
<proteinExistence type="predicted"/>
<keyword evidence="5" id="KW-0949">S-adenosyl-L-methionine</keyword>
<dbReference type="PANTHER" id="PTHR24422">
    <property type="entry name" value="CHEMOTAXIS PROTEIN METHYLTRANSFERASE"/>
    <property type="match status" value="1"/>
</dbReference>
<sequence length="275" mass="30592">MTPEDIQLVAALCKARAGMKVDPAKTYLMESRLAPLARREGYGSIEELIAGLKARREEALIWAVVEAMTLNETAFFRDKPAFEQIRDDVLPTLSRLRGPNPIRIWSAGCATGQEAYSLAMIAEEGRGLEPGCRIEIYGSDLSERCLEKAQSGVYTQFEVQRGLPIRLLIQHFEKIEENWRLSPRIRQRVRWRRLNLAADLSAVGRFDLILCRYVLGALDEGFRQRVLEGLAAALPADGVLILGEDESIAGATNALRPVAGRPGLFTRDPSFRVAA</sequence>
<dbReference type="InterPro" id="IPR050903">
    <property type="entry name" value="Bact_Chemotaxis_MeTrfase"/>
</dbReference>
<dbReference type="PRINTS" id="PR00996">
    <property type="entry name" value="CHERMTFRASE"/>
</dbReference>
<dbReference type="RefSeq" id="WP_099620220.1">
    <property type="nucleotide sequence ID" value="NZ_CP024201.1"/>
</dbReference>
<keyword evidence="8" id="KW-1185">Reference proteome</keyword>
<dbReference type="Gene3D" id="1.10.155.10">
    <property type="entry name" value="Chemotaxis receptor methyltransferase CheR, N-terminal domain"/>
    <property type="match status" value="1"/>
</dbReference>
<protein>
    <recommendedName>
        <fullName evidence="2">protein-glutamate O-methyltransferase</fullName>
        <ecNumber evidence="2">2.1.1.80</ecNumber>
    </recommendedName>
</protein>
<dbReference type="AlphaFoldDB" id="A0A2D2ASK5"/>
<evidence type="ECO:0000256" key="3">
    <source>
        <dbReference type="ARBA" id="ARBA00022603"/>
    </source>
</evidence>
<evidence type="ECO:0000313" key="7">
    <source>
        <dbReference type="EMBL" id="ATQ40963.1"/>
    </source>
</evidence>
<evidence type="ECO:0000256" key="4">
    <source>
        <dbReference type="ARBA" id="ARBA00022679"/>
    </source>
</evidence>
<dbReference type="Gene3D" id="3.40.50.150">
    <property type="entry name" value="Vaccinia Virus protein VP39"/>
    <property type="match status" value="1"/>
</dbReference>
<dbReference type="PROSITE" id="PS50123">
    <property type="entry name" value="CHER"/>
    <property type="match status" value="1"/>
</dbReference>
<gene>
    <name evidence="7" type="ORF">CSW64_00345</name>
</gene>
<dbReference type="SUPFAM" id="SSF53335">
    <property type="entry name" value="S-adenosyl-L-methionine-dependent methyltransferases"/>
    <property type="match status" value="1"/>
</dbReference>
<dbReference type="CDD" id="cd02440">
    <property type="entry name" value="AdoMet_MTases"/>
    <property type="match status" value="1"/>
</dbReference>
<dbReference type="OrthoDB" id="9816309at2"/>
<dbReference type="InterPro" id="IPR022641">
    <property type="entry name" value="CheR_N"/>
</dbReference>
<dbReference type="PANTHER" id="PTHR24422:SF21">
    <property type="entry name" value="CHEMOTAXIS PROTEIN METHYLTRANSFERASE 1"/>
    <property type="match status" value="1"/>
</dbReference>
<dbReference type="SUPFAM" id="SSF47757">
    <property type="entry name" value="Chemotaxis receptor methyltransferase CheR, N-terminal domain"/>
    <property type="match status" value="1"/>
</dbReference>
<reference evidence="7 8" key="1">
    <citation type="submission" date="2017-10" db="EMBL/GenBank/DDBJ databases">
        <title>Genome sequence of Caulobacter mirabilis FWC38.</title>
        <authorList>
            <person name="Fiebig A."/>
            <person name="Crosson S."/>
        </authorList>
    </citation>
    <scope>NUCLEOTIDE SEQUENCE [LARGE SCALE GENOMIC DNA]</scope>
    <source>
        <strain evidence="7 8">FWC 38</strain>
    </source>
</reference>
<dbReference type="Pfam" id="PF03705">
    <property type="entry name" value="CheR_N"/>
    <property type="match status" value="1"/>
</dbReference>
<dbReference type="SMART" id="SM00138">
    <property type="entry name" value="MeTrc"/>
    <property type="match status" value="1"/>
</dbReference>
<dbReference type="Proteomes" id="UP000228945">
    <property type="component" value="Chromosome"/>
</dbReference>
<dbReference type="KEGG" id="cmb:CSW64_00345"/>
<keyword evidence="4" id="KW-0808">Transferase</keyword>
<evidence type="ECO:0000256" key="1">
    <source>
        <dbReference type="ARBA" id="ARBA00001541"/>
    </source>
</evidence>
<dbReference type="InterPro" id="IPR022642">
    <property type="entry name" value="CheR_C"/>
</dbReference>
<accession>A0A2D2ASK5</accession>
<dbReference type="InterPro" id="IPR036804">
    <property type="entry name" value="CheR_N_sf"/>
</dbReference>
<name>A0A2D2ASK5_9CAUL</name>
<dbReference type="GO" id="GO:0008983">
    <property type="term" value="F:protein-glutamate O-methyltransferase activity"/>
    <property type="evidence" value="ECO:0007669"/>
    <property type="project" value="UniProtKB-EC"/>
</dbReference>
<evidence type="ECO:0000313" key="8">
    <source>
        <dbReference type="Proteomes" id="UP000228945"/>
    </source>
</evidence>